<organism evidence="1 2">
    <name type="scientific">Armillaria tabescens</name>
    <name type="common">Ringless honey mushroom</name>
    <name type="synonym">Agaricus tabescens</name>
    <dbReference type="NCBI Taxonomy" id="1929756"/>
    <lineage>
        <taxon>Eukaryota</taxon>
        <taxon>Fungi</taxon>
        <taxon>Dikarya</taxon>
        <taxon>Basidiomycota</taxon>
        <taxon>Agaricomycotina</taxon>
        <taxon>Agaricomycetes</taxon>
        <taxon>Agaricomycetidae</taxon>
        <taxon>Agaricales</taxon>
        <taxon>Marasmiineae</taxon>
        <taxon>Physalacriaceae</taxon>
        <taxon>Desarmillaria</taxon>
    </lineage>
</organism>
<reference evidence="1" key="1">
    <citation type="submission" date="2023-06" db="EMBL/GenBank/DDBJ databases">
        <authorList>
            <consortium name="Lawrence Berkeley National Laboratory"/>
            <person name="Ahrendt S."/>
            <person name="Sahu N."/>
            <person name="Indic B."/>
            <person name="Wong-Bajracharya J."/>
            <person name="Merenyi Z."/>
            <person name="Ke H.-M."/>
            <person name="Monk M."/>
            <person name="Kocsube S."/>
            <person name="Drula E."/>
            <person name="Lipzen A."/>
            <person name="Balint B."/>
            <person name="Henrissat B."/>
            <person name="Andreopoulos B."/>
            <person name="Martin F.M."/>
            <person name="Harder C.B."/>
            <person name="Rigling D."/>
            <person name="Ford K.L."/>
            <person name="Foster G.D."/>
            <person name="Pangilinan J."/>
            <person name="Papanicolaou A."/>
            <person name="Barry K."/>
            <person name="LaButti K."/>
            <person name="Viragh M."/>
            <person name="Koriabine M."/>
            <person name="Yan M."/>
            <person name="Riley R."/>
            <person name="Champramary S."/>
            <person name="Plett K.L."/>
            <person name="Tsai I.J."/>
            <person name="Slot J."/>
            <person name="Sipos G."/>
            <person name="Plett J."/>
            <person name="Nagy L.G."/>
            <person name="Grigoriev I.V."/>
        </authorList>
    </citation>
    <scope>NUCLEOTIDE SEQUENCE</scope>
    <source>
        <strain evidence="1">CCBAS 213</strain>
    </source>
</reference>
<dbReference type="RefSeq" id="XP_060321453.1">
    <property type="nucleotide sequence ID" value="XM_060478831.1"/>
</dbReference>
<dbReference type="SUPFAM" id="SSF64182">
    <property type="entry name" value="DHH phosphoesterases"/>
    <property type="match status" value="1"/>
</dbReference>
<sequence length="392" mass="44577">MRQIFTALTLKRSRSSDLLLRQKPWNRLGHFLSESKQSFLAHVHSETPALARDWRFVIGNEIPDLDSIACSIVYSWVYAWDNGIPVGSVNTVDEGRSSFYVPENLYALQLAGVYSPEDQLLLLDDLERSFSLITISVDPVFVSGEIVTEPSWDGEHPYGNTVVERIIDHHSDEGLYALELLSAPLLQQEVAPLSSLLNTNGLKDNVEQIDIDAVAFLLPRSILQTTCERPSPDTLQSLPEIQNLTAELMRRRLSLSHLTPLDLLRRDYQECRLHVRWYNPPVIRVGISCIPFQAKKSGLTRACQNHSDEHGLAVLAILIDQTLTVLTFDQGGQSLRDRVWQGLETKFHFKRHRKLRITALPFGMQRRTYTLPAAEATREFIEGMFKHVLEGR</sequence>
<keyword evidence="2" id="KW-1185">Reference proteome</keyword>
<dbReference type="EMBL" id="JAUEPS010000253">
    <property type="protein sequence ID" value="KAK0433054.1"/>
    <property type="molecule type" value="Genomic_DNA"/>
</dbReference>
<dbReference type="Gene3D" id="3.10.310.20">
    <property type="entry name" value="DHHA2 domain"/>
    <property type="match status" value="1"/>
</dbReference>
<proteinExistence type="predicted"/>
<evidence type="ECO:0000313" key="1">
    <source>
        <dbReference type="EMBL" id="KAK0433054.1"/>
    </source>
</evidence>
<evidence type="ECO:0008006" key="3">
    <source>
        <dbReference type="Google" id="ProtNLM"/>
    </source>
</evidence>
<name>A0AA39MGN7_ARMTA</name>
<dbReference type="InterPro" id="IPR038763">
    <property type="entry name" value="DHH_sf"/>
</dbReference>
<dbReference type="AlphaFoldDB" id="A0AA39MGN7"/>
<accession>A0AA39MGN7</accession>
<comment type="caution">
    <text evidence="1">The sequence shown here is derived from an EMBL/GenBank/DDBJ whole genome shotgun (WGS) entry which is preliminary data.</text>
</comment>
<gene>
    <name evidence="1" type="ORF">EV420DRAFT_1655022</name>
</gene>
<protein>
    <recommendedName>
        <fullName evidence="3">DHHA2 domain-containing protein</fullName>
    </recommendedName>
</protein>
<dbReference type="InterPro" id="IPR038222">
    <property type="entry name" value="DHHA2_dom_sf"/>
</dbReference>
<evidence type="ECO:0000313" key="2">
    <source>
        <dbReference type="Proteomes" id="UP001175211"/>
    </source>
</evidence>
<dbReference type="Proteomes" id="UP001175211">
    <property type="component" value="Unassembled WGS sequence"/>
</dbReference>
<dbReference type="Gene3D" id="3.90.1640.10">
    <property type="entry name" value="inorganic pyrophosphatase (n-terminal core)"/>
    <property type="match status" value="1"/>
</dbReference>
<dbReference type="GeneID" id="85362379"/>